<feature type="transmembrane region" description="Helical" evidence="1">
    <location>
        <begin position="12"/>
        <end position="32"/>
    </location>
</feature>
<accession>B4SFY6</accession>
<sequence precursor="true">MFIKKLHTCMKIRSFIILMIMMMYPLFLHGAVEPKAIIEAKTAVINIAKDPESVRFRDVRIEKMKNGEWIKGEYNAKNSFGGYVR</sequence>
<keyword evidence="1" id="KW-0472">Membrane</keyword>
<evidence type="ECO:0000256" key="1">
    <source>
        <dbReference type="SAM" id="Phobius"/>
    </source>
</evidence>
<dbReference type="HOGENOM" id="CLU_2509757_0_0_10"/>
<evidence type="ECO:0000313" key="2">
    <source>
        <dbReference type="EMBL" id="ACF44813.1"/>
    </source>
</evidence>
<reference evidence="2 3" key="1">
    <citation type="submission" date="2008-06" db="EMBL/GenBank/DDBJ databases">
        <title>Complete sequence of Pelodictyon phaeoclathratiforme BU-1.</title>
        <authorList>
            <consortium name="US DOE Joint Genome Institute"/>
            <person name="Lucas S."/>
            <person name="Copeland A."/>
            <person name="Lapidus A."/>
            <person name="Glavina del Rio T."/>
            <person name="Dalin E."/>
            <person name="Tice H."/>
            <person name="Bruce D."/>
            <person name="Goodwin L."/>
            <person name="Pitluck S."/>
            <person name="Schmutz J."/>
            <person name="Larimer F."/>
            <person name="Land M."/>
            <person name="Hauser L."/>
            <person name="Kyrpides N."/>
            <person name="Mikhailova N."/>
            <person name="Liu Z."/>
            <person name="Li T."/>
            <person name="Zhao F."/>
            <person name="Overmann J."/>
            <person name="Bryant D.A."/>
            <person name="Richardson P."/>
        </authorList>
    </citation>
    <scope>NUCLEOTIDE SEQUENCE [LARGE SCALE GENOMIC DNA]</scope>
    <source>
        <strain evidence="3">DSM 5477 / BU-1</strain>
    </source>
</reference>
<keyword evidence="1" id="KW-1133">Transmembrane helix</keyword>
<keyword evidence="3" id="KW-1185">Reference proteome</keyword>
<evidence type="ECO:0000313" key="3">
    <source>
        <dbReference type="Proteomes" id="UP000002724"/>
    </source>
</evidence>
<name>B4SFY6_PELPB</name>
<dbReference type="AlphaFoldDB" id="B4SFY6"/>
<dbReference type="Proteomes" id="UP000002724">
    <property type="component" value="Chromosome"/>
</dbReference>
<gene>
    <name evidence="2" type="ordered locus">Ppha_2654</name>
</gene>
<protein>
    <submittedName>
        <fullName evidence="2">Uncharacterized protein</fullName>
    </submittedName>
</protein>
<organism evidence="2 3">
    <name type="scientific">Pelodictyon phaeoclathratiforme (strain DSM 5477 / BU-1)</name>
    <dbReference type="NCBI Taxonomy" id="324925"/>
    <lineage>
        <taxon>Bacteria</taxon>
        <taxon>Pseudomonadati</taxon>
        <taxon>Chlorobiota</taxon>
        <taxon>Chlorobiia</taxon>
        <taxon>Chlorobiales</taxon>
        <taxon>Chlorobiaceae</taxon>
        <taxon>Chlorobium/Pelodictyon group</taxon>
        <taxon>Pelodictyon</taxon>
    </lineage>
</organism>
<dbReference type="EMBL" id="CP001110">
    <property type="protein sequence ID" value="ACF44813.1"/>
    <property type="molecule type" value="Genomic_DNA"/>
</dbReference>
<keyword evidence="1" id="KW-0812">Transmembrane</keyword>
<proteinExistence type="predicted"/>
<dbReference type="KEGG" id="pph:Ppha_2654"/>